<dbReference type="InterPro" id="IPR013087">
    <property type="entry name" value="Znf_C2H2_type"/>
</dbReference>
<dbReference type="InterPro" id="IPR036236">
    <property type="entry name" value="Znf_C2H2_sf"/>
</dbReference>
<keyword evidence="10" id="KW-1185">Reference proteome</keyword>
<dbReference type="PROSITE" id="PS00028">
    <property type="entry name" value="ZINC_FINGER_C2H2_1"/>
    <property type="match status" value="2"/>
</dbReference>
<evidence type="ECO:0000256" key="1">
    <source>
        <dbReference type="ARBA" id="ARBA00022723"/>
    </source>
</evidence>
<dbReference type="PROSITE" id="PS50157">
    <property type="entry name" value="ZINC_FINGER_C2H2_2"/>
    <property type="match status" value="3"/>
</dbReference>
<feature type="region of interest" description="Disordered" evidence="7">
    <location>
        <begin position="333"/>
        <end position="370"/>
    </location>
</feature>
<keyword evidence="3 6" id="KW-0863">Zinc-finger</keyword>
<evidence type="ECO:0000259" key="8">
    <source>
        <dbReference type="PROSITE" id="PS50157"/>
    </source>
</evidence>
<evidence type="ECO:0000256" key="7">
    <source>
        <dbReference type="SAM" id="MobiDB-lite"/>
    </source>
</evidence>
<feature type="domain" description="C2H2-type" evidence="8">
    <location>
        <begin position="281"/>
        <end position="311"/>
    </location>
</feature>
<evidence type="ECO:0000313" key="10">
    <source>
        <dbReference type="Proteomes" id="UP001367316"/>
    </source>
</evidence>
<proteinExistence type="predicted"/>
<name>A0ABR1N4N9_9PEZI</name>
<feature type="compositionally biased region" description="Low complexity" evidence="7">
    <location>
        <begin position="348"/>
        <end position="370"/>
    </location>
</feature>
<organism evidence="9 10">
    <name type="scientific">Phyllosticta paracitricarpa</name>
    <dbReference type="NCBI Taxonomy" id="2016321"/>
    <lineage>
        <taxon>Eukaryota</taxon>
        <taxon>Fungi</taxon>
        <taxon>Dikarya</taxon>
        <taxon>Ascomycota</taxon>
        <taxon>Pezizomycotina</taxon>
        <taxon>Dothideomycetes</taxon>
        <taxon>Dothideomycetes incertae sedis</taxon>
        <taxon>Botryosphaeriales</taxon>
        <taxon>Phyllostictaceae</taxon>
        <taxon>Phyllosticta</taxon>
    </lineage>
</organism>
<accession>A0ABR1N4N9</accession>
<keyword evidence="1" id="KW-0479">Metal-binding</keyword>
<evidence type="ECO:0000256" key="3">
    <source>
        <dbReference type="ARBA" id="ARBA00022771"/>
    </source>
</evidence>
<dbReference type="Gene3D" id="3.30.160.60">
    <property type="entry name" value="Classic Zinc Finger"/>
    <property type="match status" value="2"/>
</dbReference>
<dbReference type="SUPFAM" id="SSF57667">
    <property type="entry name" value="beta-beta-alpha zinc fingers"/>
    <property type="match status" value="2"/>
</dbReference>
<comment type="caution">
    <text evidence="9">The sequence shown here is derived from an EMBL/GenBank/DDBJ whole genome shotgun (WGS) entry which is preliminary data.</text>
</comment>
<dbReference type="PANTHER" id="PTHR14003:SF19">
    <property type="entry name" value="YY2 TRANSCRIPTION FACTOR"/>
    <property type="match status" value="1"/>
</dbReference>
<dbReference type="PANTHER" id="PTHR14003">
    <property type="entry name" value="TRANSCRIPTIONAL REPRESSOR PROTEIN YY"/>
    <property type="match status" value="1"/>
</dbReference>
<feature type="compositionally biased region" description="Polar residues" evidence="7">
    <location>
        <begin position="1"/>
        <end position="27"/>
    </location>
</feature>
<evidence type="ECO:0000313" key="9">
    <source>
        <dbReference type="EMBL" id="KAK7609250.1"/>
    </source>
</evidence>
<evidence type="ECO:0000256" key="4">
    <source>
        <dbReference type="ARBA" id="ARBA00022833"/>
    </source>
</evidence>
<sequence length="405" mass="45368">MLTMDANTPRSPTGTFGHNYTHPTNYPSPAKSEGDQTTFIPDPLGVYYGALPMHSHSMQTAQGLYPLSPQPSETWTTCLTTSASPAIMDSGMRQWADQYPPVGRSHMASSWDQPQYQYATSGFIDGRHSPDPSDPYMSHRSSVSSTYDHSVYSHGTPDSFAPRIKTEPMDHWTSEDEGRQSLTVSPEHMEASGYAAGQPYPSFKNEEIFDEGYTMTARDKGLHGPGAAGRINTSTARTRSRNATTLENAKYECELCGKLFQRLYNHKSHMETHDPKRVFPHICAANGCERKFVRRTDLVRHEQSVHIKARNHKCTACGAHFARKDTLRRHTEDGCPRRFEISRQPQRTTTTTTTDSNSRGRSSLSAGGRRNNTTSAIFEAHQQAVAATTNRMQPMFSQQQQQQQQ</sequence>
<dbReference type="EMBL" id="JBBPBF010000024">
    <property type="protein sequence ID" value="KAK7609250.1"/>
    <property type="molecule type" value="Genomic_DNA"/>
</dbReference>
<evidence type="ECO:0000256" key="6">
    <source>
        <dbReference type="PROSITE-ProRule" id="PRU00042"/>
    </source>
</evidence>
<keyword evidence="2" id="KW-0677">Repeat</keyword>
<keyword evidence="4" id="KW-0862">Zinc</keyword>
<dbReference type="Proteomes" id="UP001367316">
    <property type="component" value="Unassembled WGS sequence"/>
</dbReference>
<reference evidence="9 10" key="1">
    <citation type="submission" date="2024-04" db="EMBL/GenBank/DDBJ databases">
        <title>Phyllosticta paracitricarpa is synonymous to the EU quarantine fungus P. citricarpa based on phylogenomic analyses.</title>
        <authorList>
            <consortium name="Lawrence Berkeley National Laboratory"/>
            <person name="Van ingen-buijs V.A."/>
            <person name="Van westerhoven A.C."/>
            <person name="Haridas S."/>
            <person name="Skiadas P."/>
            <person name="Martin F."/>
            <person name="Groenewald J.Z."/>
            <person name="Crous P.W."/>
            <person name="Seidl M.F."/>
        </authorList>
    </citation>
    <scope>NUCLEOTIDE SEQUENCE [LARGE SCALE GENOMIC DNA]</scope>
    <source>
        <strain evidence="9 10">CBS 141358</strain>
    </source>
</reference>
<evidence type="ECO:0000256" key="5">
    <source>
        <dbReference type="ARBA" id="ARBA00044085"/>
    </source>
</evidence>
<feature type="domain" description="C2H2-type" evidence="8">
    <location>
        <begin position="251"/>
        <end position="278"/>
    </location>
</feature>
<gene>
    <name evidence="9" type="ORF">JOL62DRAFT_605180</name>
</gene>
<dbReference type="SMART" id="SM00355">
    <property type="entry name" value="ZnF_C2H2"/>
    <property type="match status" value="3"/>
</dbReference>
<feature type="region of interest" description="Disordered" evidence="7">
    <location>
        <begin position="1"/>
        <end position="35"/>
    </location>
</feature>
<protein>
    <recommendedName>
        <fullName evidence="5">C2H2 type master regulator of conidiophore development brlA</fullName>
    </recommendedName>
</protein>
<feature type="domain" description="C2H2-type" evidence="8">
    <location>
        <begin position="312"/>
        <end position="345"/>
    </location>
</feature>
<evidence type="ECO:0000256" key="2">
    <source>
        <dbReference type="ARBA" id="ARBA00022737"/>
    </source>
</evidence>